<dbReference type="OrthoDB" id="8186989at2759"/>
<sequence length="803" mass="85675">MAPVSTEPALTNGCENGNGHAAIDLSTSVSNGTHHSTSSSSKMATASSSEVNDPQLSPNSLRRRSTRVSALKAAEKIKLKDDIVQENQQTIAQNNEESDEEEGEIDESEPSVKRRKLANGYSLDQYGHKFGIKERNGDVYTLTSESEISSLNESEFGTLKANYDKLMNQELNSEQLYERNLLIKKTESDLRMEEAKLTMLRKIKSSQALQEQQAARTTAQNLMLNRSSTGPAAYKPVVAQPLNRNSSTPTTNGKSATNLNVKPNPLLSMAGMTPAQQQELVNRLTQQPQLAQQAIQQLLAHARQGGANATQATCLAQFITQFQEQHLKQQQTEKLKEQQEKAAAALAQQQQASLAAQQTSMNQSSSHGTGSNTPQPPGTGSVNLAVNSAAAQHAKVLAAQSPAQRAAAARAAFRQQADKQLMQLNGPKAPPPDMFFIPNGNQPDFCYLIGLDLVVQRVLKDKQVFAPVSEPCYECEECGTDYTPSWKAIGNSETEMHLYCEKCVHEAQKKKIRNDHTSLLRKAFAKITMQEKDFDKQIEEGKLDAALAAACAQVAQQQAQAQAALSKATGVGSPAQPQNLSNRPNLNSSGSLTSSASTPSLNRTAAPLQNRASGASASSTPKSSQPSTSSGKKPSSSSTNPNNLSMQQLQQLMSMNQALQANPMFNAMFRNATTNPLQMMQMMQQMQMWNNNPILASQMMRQMAATSGSGGTATSNSAATAMASAAALQNMSAMAMMSQAAAAQQASGSNSAAAAAALAAAQASAANTSTTTAKPSTSNSSASSSSGSQNNLQQQQLQALGLR</sequence>
<dbReference type="InterPro" id="IPR032346">
    <property type="entry name" value="P66_CC"/>
</dbReference>
<feature type="compositionally biased region" description="Acidic residues" evidence="6">
    <location>
        <begin position="96"/>
        <end position="109"/>
    </location>
</feature>
<keyword evidence="2" id="KW-0805">Transcription regulation</keyword>
<feature type="region of interest" description="Disordered" evidence="6">
    <location>
        <begin position="92"/>
        <end position="113"/>
    </location>
</feature>
<feature type="region of interest" description="Disordered" evidence="6">
    <location>
        <begin position="764"/>
        <end position="803"/>
    </location>
</feature>
<feature type="region of interest" description="Disordered" evidence="6">
    <location>
        <begin position="569"/>
        <end position="643"/>
    </location>
</feature>
<comment type="subcellular location">
    <subcellularLocation>
        <location evidence="1">Nucleus</location>
    </subcellularLocation>
</comment>
<evidence type="ECO:0000256" key="5">
    <source>
        <dbReference type="ARBA" id="ARBA00023242"/>
    </source>
</evidence>
<evidence type="ECO:0000256" key="4">
    <source>
        <dbReference type="ARBA" id="ARBA00023163"/>
    </source>
</evidence>
<evidence type="ECO:0000256" key="2">
    <source>
        <dbReference type="ARBA" id="ARBA00023015"/>
    </source>
</evidence>
<dbReference type="Proteomes" id="UP000218231">
    <property type="component" value="Unassembled WGS sequence"/>
</dbReference>
<dbReference type="InterPro" id="IPR040386">
    <property type="entry name" value="P66"/>
</dbReference>
<keyword evidence="4" id="KW-0804">Transcription</keyword>
<organism evidence="8 9">
    <name type="scientific">Diploscapter pachys</name>
    <dbReference type="NCBI Taxonomy" id="2018661"/>
    <lineage>
        <taxon>Eukaryota</taxon>
        <taxon>Metazoa</taxon>
        <taxon>Ecdysozoa</taxon>
        <taxon>Nematoda</taxon>
        <taxon>Chromadorea</taxon>
        <taxon>Rhabditida</taxon>
        <taxon>Rhabditina</taxon>
        <taxon>Rhabditomorpha</taxon>
        <taxon>Rhabditoidea</taxon>
        <taxon>Rhabditidae</taxon>
        <taxon>Diploscapter</taxon>
    </lineage>
</organism>
<evidence type="ECO:0000256" key="1">
    <source>
        <dbReference type="ARBA" id="ARBA00004123"/>
    </source>
</evidence>
<dbReference type="GO" id="GO:0000122">
    <property type="term" value="P:negative regulation of transcription by RNA polymerase II"/>
    <property type="evidence" value="ECO:0007669"/>
    <property type="project" value="InterPro"/>
</dbReference>
<protein>
    <recommendedName>
        <fullName evidence="7">Transcriptional repressor p66 coiled-coil MBD2-interaction domain-containing protein</fullName>
    </recommendedName>
</protein>
<keyword evidence="9" id="KW-1185">Reference proteome</keyword>
<comment type="caution">
    <text evidence="8">The sequence shown here is derived from an EMBL/GenBank/DDBJ whole genome shotgun (WGS) entry which is preliminary data.</text>
</comment>
<feature type="region of interest" description="Disordered" evidence="6">
    <location>
        <begin position="238"/>
        <end position="259"/>
    </location>
</feature>
<evidence type="ECO:0000256" key="6">
    <source>
        <dbReference type="SAM" id="MobiDB-lite"/>
    </source>
</evidence>
<dbReference type="AlphaFoldDB" id="A0A2A2JEM4"/>
<dbReference type="Gene3D" id="6.10.250.1650">
    <property type="match status" value="1"/>
</dbReference>
<feature type="region of interest" description="Disordered" evidence="6">
    <location>
        <begin position="341"/>
        <end position="383"/>
    </location>
</feature>
<feature type="compositionally biased region" description="Polar residues" evidence="6">
    <location>
        <begin position="359"/>
        <end position="383"/>
    </location>
</feature>
<feature type="region of interest" description="Disordered" evidence="6">
    <location>
        <begin position="1"/>
        <end position="68"/>
    </location>
</feature>
<feature type="compositionally biased region" description="Low complexity" evidence="6">
    <location>
        <begin position="341"/>
        <end position="358"/>
    </location>
</feature>
<proteinExistence type="predicted"/>
<dbReference type="PANTHER" id="PTHR13455">
    <property type="entry name" value="TRANSCRIPTIONAL REPRESSOR P66-RELATED"/>
    <property type="match status" value="1"/>
</dbReference>
<name>A0A2A2JEM4_9BILA</name>
<gene>
    <name evidence="8" type="ORF">WR25_10994</name>
</gene>
<evidence type="ECO:0000259" key="7">
    <source>
        <dbReference type="Pfam" id="PF16563"/>
    </source>
</evidence>
<accession>A0A2A2JEM4</accession>
<reference evidence="8 9" key="1">
    <citation type="journal article" date="2017" name="Curr. Biol.">
        <title>Genome architecture and evolution of a unichromosomal asexual nematode.</title>
        <authorList>
            <person name="Fradin H."/>
            <person name="Zegar C."/>
            <person name="Gutwein M."/>
            <person name="Lucas J."/>
            <person name="Kovtun M."/>
            <person name="Corcoran D."/>
            <person name="Baugh L.R."/>
            <person name="Kiontke K."/>
            <person name="Gunsalus K."/>
            <person name="Fitch D.H."/>
            <person name="Piano F."/>
        </authorList>
    </citation>
    <scope>NUCLEOTIDE SEQUENCE [LARGE SCALE GENOMIC DNA]</scope>
    <source>
        <strain evidence="8">PF1309</strain>
    </source>
</reference>
<keyword evidence="3" id="KW-0175">Coiled coil</keyword>
<feature type="compositionally biased region" description="Polar residues" evidence="6">
    <location>
        <begin position="50"/>
        <end position="60"/>
    </location>
</feature>
<evidence type="ECO:0000256" key="3">
    <source>
        <dbReference type="ARBA" id="ARBA00023054"/>
    </source>
</evidence>
<evidence type="ECO:0000313" key="8">
    <source>
        <dbReference type="EMBL" id="PAV60228.1"/>
    </source>
</evidence>
<feature type="compositionally biased region" description="Low complexity" evidence="6">
    <location>
        <begin position="612"/>
        <end position="643"/>
    </location>
</feature>
<dbReference type="Pfam" id="PF16563">
    <property type="entry name" value="P66_CC"/>
    <property type="match status" value="1"/>
</dbReference>
<dbReference type="PANTHER" id="PTHR13455:SF7">
    <property type="entry name" value="SIMJANG, ISOFORM E"/>
    <property type="match status" value="1"/>
</dbReference>
<keyword evidence="5" id="KW-0539">Nucleus</keyword>
<dbReference type="EMBL" id="LIAE01010478">
    <property type="protein sequence ID" value="PAV60228.1"/>
    <property type="molecule type" value="Genomic_DNA"/>
</dbReference>
<feature type="compositionally biased region" description="Low complexity" evidence="6">
    <location>
        <begin position="26"/>
        <end position="49"/>
    </location>
</feature>
<dbReference type="GO" id="GO:0016581">
    <property type="term" value="C:NuRD complex"/>
    <property type="evidence" value="ECO:0007669"/>
    <property type="project" value="TreeGrafter"/>
</dbReference>
<feature type="domain" description="Transcriptional repressor p66 coiled-coil MBD2-interaction" evidence="7">
    <location>
        <begin position="175"/>
        <end position="214"/>
    </location>
</feature>
<evidence type="ECO:0000313" key="9">
    <source>
        <dbReference type="Proteomes" id="UP000218231"/>
    </source>
</evidence>
<feature type="compositionally biased region" description="Low complexity" evidence="6">
    <location>
        <begin position="584"/>
        <end position="602"/>
    </location>
</feature>
<feature type="compositionally biased region" description="Polar residues" evidence="6">
    <location>
        <begin position="242"/>
        <end position="259"/>
    </location>
</feature>
<dbReference type="STRING" id="2018661.A0A2A2JEM4"/>